<dbReference type="GeneID" id="93640875"/>
<gene>
    <name evidence="2" type="ORF">BG04_2810</name>
</gene>
<dbReference type="Proteomes" id="UP000031829">
    <property type="component" value="Chromosome"/>
</dbReference>
<name>A0A0B6AIJ1_PRIM2</name>
<evidence type="ECO:0000256" key="1">
    <source>
        <dbReference type="SAM" id="MobiDB-lite"/>
    </source>
</evidence>
<dbReference type="HOGENOM" id="CLU_179283_0_0_9"/>
<feature type="region of interest" description="Disordered" evidence="1">
    <location>
        <begin position="21"/>
        <end position="46"/>
    </location>
</feature>
<evidence type="ECO:0000313" key="2">
    <source>
        <dbReference type="EMBL" id="AJI20857.1"/>
    </source>
</evidence>
<dbReference type="EMBL" id="CP009920">
    <property type="protein sequence ID" value="AJI20857.1"/>
    <property type="molecule type" value="Genomic_DNA"/>
</dbReference>
<sequence length="89" mass="10267">MKEDKQPSYDDFSTVEKSHEYITAEEFPDGPFGSPVNQKLGKSTSWEEGQRTYSAFNYENKNLHEKAQRLFPGAHPVHDNPEEHEQNPS</sequence>
<organism evidence="2 3">
    <name type="scientific">Priestia megaterium (strain ATCC 14581 / DSM 32 / CCUG 1817 / JCM 2506 / NBRC 15308 / NCIMB 9376 / NCTC 10342 / NRRL B-14308 / VKM B-512 / Ford 19)</name>
    <name type="common">Bacillus megaterium</name>
    <dbReference type="NCBI Taxonomy" id="1348623"/>
    <lineage>
        <taxon>Bacteria</taxon>
        <taxon>Bacillati</taxon>
        <taxon>Bacillota</taxon>
        <taxon>Bacilli</taxon>
        <taxon>Bacillales</taxon>
        <taxon>Bacillaceae</taxon>
        <taxon>Priestia</taxon>
    </lineage>
</organism>
<evidence type="ECO:0000313" key="3">
    <source>
        <dbReference type="Proteomes" id="UP000031829"/>
    </source>
</evidence>
<feature type="compositionally biased region" description="Basic and acidic residues" evidence="1">
    <location>
        <begin position="76"/>
        <end position="89"/>
    </location>
</feature>
<reference evidence="2 3" key="1">
    <citation type="journal article" date="2015" name="Genome Announc.">
        <title>Complete genome sequences for 35 biothreat assay-relevant bacillus species.</title>
        <authorList>
            <person name="Johnson S.L."/>
            <person name="Daligault H.E."/>
            <person name="Davenport K.W."/>
            <person name="Jaissle J."/>
            <person name="Frey K.G."/>
            <person name="Ladner J.T."/>
            <person name="Broomall S.M."/>
            <person name="Bishop-Lilly K.A."/>
            <person name="Bruce D.C."/>
            <person name="Gibbons H.S."/>
            <person name="Coyne S.R."/>
            <person name="Lo C.C."/>
            <person name="Meincke L."/>
            <person name="Munk A.C."/>
            <person name="Koroleva G.I."/>
            <person name="Rosenzweig C.N."/>
            <person name="Palacios G.F."/>
            <person name="Redden C.L."/>
            <person name="Minogue T.D."/>
            <person name="Chain P.S."/>
        </authorList>
    </citation>
    <scope>NUCLEOTIDE SEQUENCE [LARGE SCALE GENOMIC DNA]</scope>
    <source>
        <strain evidence="3">ATCC 14581 / DSM 32 / JCM 2506 / NBRC 15308 / NCIMB 9376 / NCTC 10342 / NRRL B-14308 / VKM B-512</strain>
    </source>
</reference>
<dbReference type="KEGG" id="bmeg:BG04_2810"/>
<proteinExistence type="predicted"/>
<evidence type="ECO:0008006" key="4">
    <source>
        <dbReference type="Google" id="ProtNLM"/>
    </source>
</evidence>
<feature type="region of interest" description="Disordered" evidence="1">
    <location>
        <begin position="67"/>
        <end position="89"/>
    </location>
</feature>
<dbReference type="AlphaFoldDB" id="A0A0B6AIJ1"/>
<protein>
    <recommendedName>
        <fullName evidence="4">Cytosolic protein</fullName>
    </recommendedName>
</protein>
<dbReference type="RefSeq" id="WP_014461729.1">
    <property type="nucleotide sequence ID" value="NZ_BCVB01000014.1"/>
</dbReference>
<feature type="compositionally biased region" description="Polar residues" evidence="1">
    <location>
        <begin position="35"/>
        <end position="46"/>
    </location>
</feature>
<accession>A0A0B6AIJ1</accession>